<evidence type="ECO:0000256" key="6">
    <source>
        <dbReference type="ARBA" id="ARBA00093268"/>
    </source>
</evidence>
<comment type="catalytic activity">
    <reaction evidence="1">
        <text>CDP-alpha-D-glucose + D-glucose 6-phosphate = alpha,alpha-trehalose 6-phosphate + CDP + H(+)</text>
        <dbReference type="Rhea" id="RHEA:53884"/>
        <dbReference type="ChEBI" id="CHEBI:15378"/>
        <dbReference type="ChEBI" id="CHEBI:58069"/>
        <dbReference type="ChEBI" id="CHEBI:58429"/>
        <dbReference type="ChEBI" id="CHEBI:61548"/>
        <dbReference type="ChEBI" id="CHEBI:137927"/>
    </reaction>
</comment>
<reference evidence="8 9" key="1">
    <citation type="submission" date="2019-02" db="EMBL/GenBank/DDBJ databases">
        <authorList>
            <consortium name="Pathogen Informatics"/>
        </authorList>
    </citation>
    <scope>NUCLEOTIDE SEQUENCE [LARGE SCALE GENOMIC DNA]</scope>
    <source>
        <strain evidence="8 9">3012STDY6756504</strain>
    </source>
</reference>
<evidence type="ECO:0000256" key="4">
    <source>
        <dbReference type="ARBA" id="ARBA00047452"/>
    </source>
</evidence>
<organism evidence="8 9">
    <name type="scientific">Nocardia cyriacigeorgica</name>
    <dbReference type="NCBI Taxonomy" id="135487"/>
    <lineage>
        <taxon>Bacteria</taxon>
        <taxon>Bacillati</taxon>
        <taxon>Actinomycetota</taxon>
        <taxon>Actinomycetes</taxon>
        <taxon>Mycobacteriales</taxon>
        <taxon>Nocardiaceae</taxon>
        <taxon>Nocardia</taxon>
    </lineage>
</organism>
<dbReference type="PANTHER" id="PTHR10788">
    <property type="entry name" value="TREHALOSE-6-PHOSPHATE SYNTHASE"/>
    <property type="match status" value="1"/>
</dbReference>
<evidence type="ECO:0000256" key="3">
    <source>
        <dbReference type="ARBA" id="ARBA00012842"/>
    </source>
</evidence>
<dbReference type="GO" id="GO:0005992">
    <property type="term" value="P:trehalose biosynthetic process"/>
    <property type="evidence" value="ECO:0007669"/>
    <property type="project" value="InterPro"/>
</dbReference>
<dbReference type="CDD" id="cd03788">
    <property type="entry name" value="GT20_TPS"/>
    <property type="match status" value="1"/>
</dbReference>
<dbReference type="InterPro" id="IPR001830">
    <property type="entry name" value="Glyco_trans_20"/>
</dbReference>
<gene>
    <name evidence="8" type="primary">otsA</name>
    <name evidence="8" type="ORF">NCTC10797_04886</name>
</gene>
<comment type="similarity">
    <text evidence="2">Belongs to the glycosyltransferase 20 family.</text>
</comment>
<protein>
    <recommendedName>
        <fullName evidence="3">alpha,alpha-trehalose-phosphate synthase (ADP-forming)</fullName>
        <ecNumber evidence="3">2.4.1.347</ecNumber>
    </recommendedName>
</protein>
<dbReference type="GO" id="GO:0047260">
    <property type="term" value="F:alpha,alpha-trehalose-phosphate synthase (GDP-forming) activity"/>
    <property type="evidence" value="ECO:0007669"/>
    <property type="project" value="RHEA"/>
</dbReference>
<keyword evidence="8" id="KW-0328">Glycosyltransferase</keyword>
<accession>A0A4U8W8P4</accession>
<dbReference type="PANTHER" id="PTHR10788:SF106">
    <property type="entry name" value="BCDNA.GH08860"/>
    <property type="match status" value="1"/>
</dbReference>
<dbReference type="Gene3D" id="3.40.50.2000">
    <property type="entry name" value="Glycogen Phosphorylase B"/>
    <property type="match status" value="2"/>
</dbReference>
<dbReference type="EMBL" id="LR215973">
    <property type="protein sequence ID" value="VFB01075.1"/>
    <property type="molecule type" value="Genomic_DNA"/>
</dbReference>
<dbReference type="GO" id="GO:0004805">
    <property type="term" value="F:trehalose-phosphatase activity"/>
    <property type="evidence" value="ECO:0007669"/>
    <property type="project" value="TreeGrafter"/>
</dbReference>
<comment type="catalytic activity">
    <reaction evidence="6">
        <text>TDP-alpha-D-glucose + D-glucose 6-phosphate = 5-methyl-UDP + alpha,alpha-trehalose 6-phosphate + H(+)</text>
        <dbReference type="Rhea" id="RHEA:53888"/>
        <dbReference type="ChEBI" id="CHEBI:15378"/>
        <dbReference type="ChEBI" id="CHEBI:58429"/>
        <dbReference type="ChEBI" id="CHEBI:61417"/>
        <dbReference type="ChEBI" id="CHEBI:61548"/>
        <dbReference type="ChEBI" id="CHEBI:137931"/>
    </reaction>
</comment>
<evidence type="ECO:0000256" key="1">
    <source>
        <dbReference type="ARBA" id="ARBA00001525"/>
    </source>
</evidence>
<feature type="region of interest" description="Disordered" evidence="7">
    <location>
        <begin position="1"/>
        <end position="44"/>
    </location>
</feature>
<dbReference type="EC" id="2.4.1.347" evidence="3"/>
<dbReference type="GO" id="GO:0003825">
    <property type="term" value="F:alpha,alpha-trehalose-phosphate synthase (UDP-forming) activity"/>
    <property type="evidence" value="ECO:0007669"/>
    <property type="project" value="TreeGrafter"/>
</dbReference>
<comment type="catalytic activity">
    <reaction evidence="4">
        <text>GDP-alpha-D-glucose + D-glucose 6-phosphate = alpha,alpha-trehalose 6-phosphate + GDP + H(+)</text>
        <dbReference type="Rhea" id="RHEA:14605"/>
        <dbReference type="ChEBI" id="CHEBI:15378"/>
        <dbReference type="ChEBI" id="CHEBI:58189"/>
        <dbReference type="ChEBI" id="CHEBI:58429"/>
        <dbReference type="ChEBI" id="CHEBI:61548"/>
        <dbReference type="ChEBI" id="CHEBI:62230"/>
    </reaction>
</comment>
<evidence type="ECO:0000256" key="2">
    <source>
        <dbReference type="ARBA" id="ARBA00008799"/>
    </source>
</evidence>
<dbReference type="AlphaFoldDB" id="A0A4U8W8P4"/>
<dbReference type="Pfam" id="PF00982">
    <property type="entry name" value="Glyco_transf_20"/>
    <property type="match status" value="1"/>
</dbReference>
<proteinExistence type="inferred from homology"/>
<dbReference type="SUPFAM" id="SSF53756">
    <property type="entry name" value="UDP-Glycosyltransferase/glycogen phosphorylase"/>
    <property type="match status" value="1"/>
</dbReference>
<evidence type="ECO:0000313" key="9">
    <source>
        <dbReference type="Proteomes" id="UP000290439"/>
    </source>
</evidence>
<dbReference type="Proteomes" id="UP000290439">
    <property type="component" value="Chromosome"/>
</dbReference>
<evidence type="ECO:0000256" key="5">
    <source>
        <dbReference type="ARBA" id="ARBA00048311"/>
    </source>
</evidence>
<comment type="catalytic activity">
    <reaction evidence="5">
        <text>ADP-alpha-D-glucose + D-glucose 6-phosphate = alpha,alpha-trehalose 6-phosphate + ADP + H(+)</text>
        <dbReference type="Rhea" id="RHEA:53880"/>
        <dbReference type="ChEBI" id="CHEBI:15378"/>
        <dbReference type="ChEBI" id="CHEBI:57498"/>
        <dbReference type="ChEBI" id="CHEBI:58429"/>
        <dbReference type="ChEBI" id="CHEBI:61548"/>
        <dbReference type="ChEBI" id="CHEBI:456216"/>
        <dbReference type="EC" id="2.4.1.347"/>
    </reaction>
</comment>
<evidence type="ECO:0000256" key="7">
    <source>
        <dbReference type="SAM" id="MobiDB-lite"/>
    </source>
</evidence>
<keyword evidence="8" id="KW-0808">Transferase</keyword>
<evidence type="ECO:0000313" key="8">
    <source>
        <dbReference type="EMBL" id="VFB01075.1"/>
    </source>
</evidence>
<dbReference type="RefSeq" id="WP_228822727.1">
    <property type="nucleotide sequence ID" value="NZ_JADLRK010000004.1"/>
</dbReference>
<sequence>MTDQPSNDNDSSDYALPDPSGPAPAPNGSVPNGSVANGAGPIDTEVAEPEPIQAQPIGAGGGNSGFVVVANRLPVDLEKLPDGSTRWKRSPGGLVTALEPVLRSNKGAWVGWAGVPDVDVDPIIEDGLELHPVPLTAQEVEDYYEGFSNGTLWPLYHDVIVRPVYDRKWWAAYVQVNRRFAEATAKVAAEGATVWVQDYQLQLVPKMLRMLRPDLTIGFFLHIPFPPVELFMQMPWRTEIIEGLLGADLIGFHLPGGAQNFLYLARRLAGQPTSRGNVGVRSKLGVVQVGFRNVRVGAFPISIASAELDEHSRRRSVRERAAKIRAELGNPKNILLGVDRLDYTKGIDIRLNALEELLMEGRVDPSDTVMVQLATPSRERVQSYIKMRGDIERQVGRINGEFARVGYPVVHYLHRPIPREELIAFFVAADAMLVTPLRDGMNLVAKEYVACHSGLNGALVLSEFTGAAAELRQAYLCNPHDLDSVKDAIASALTDDRDTKRRRMRSLRRQVLTHDVDRWARAFLDALAHDQVAGSALLSDEEDMYSEPHR</sequence>
<name>A0A4U8W8P4_9NOCA</name>
<dbReference type="GO" id="GO:0005829">
    <property type="term" value="C:cytosol"/>
    <property type="evidence" value="ECO:0007669"/>
    <property type="project" value="TreeGrafter"/>
</dbReference>